<feature type="region of interest" description="Disordered" evidence="2">
    <location>
        <begin position="130"/>
        <end position="203"/>
    </location>
</feature>
<feature type="compositionally biased region" description="Polar residues" evidence="2">
    <location>
        <begin position="438"/>
        <end position="459"/>
    </location>
</feature>
<protein>
    <submittedName>
        <fullName evidence="3">Uncharacterized protein</fullName>
    </submittedName>
</protein>
<dbReference type="Gene3D" id="1.20.58.130">
    <property type="match status" value="1"/>
</dbReference>
<feature type="region of interest" description="Disordered" evidence="2">
    <location>
        <begin position="282"/>
        <end position="459"/>
    </location>
</feature>
<evidence type="ECO:0000313" key="4">
    <source>
        <dbReference type="Proteomes" id="UP000521872"/>
    </source>
</evidence>
<evidence type="ECO:0000256" key="2">
    <source>
        <dbReference type="SAM" id="MobiDB-lite"/>
    </source>
</evidence>
<feature type="compositionally biased region" description="Pro residues" evidence="2">
    <location>
        <begin position="46"/>
        <end position="64"/>
    </location>
</feature>
<proteinExistence type="predicted"/>
<organism evidence="3 4">
    <name type="scientific">Agrocybe pediades</name>
    <dbReference type="NCBI Taxonomy" id="84607"/>
    <lineage>
        <taxon>Eukaryota</taxon>
        <taxon>Fungi</taxon>
        <taxon>Dikarya</taxon>
        <taxon>Basidiomycota</taxon>
        <taxon>Agaricomycotina</taxon>
        <taxon>Agaricomycetes</taxon>
        <taxon>Agaricomycetidae</taxon>
        <taxon>Agaricales</taxon>
        <taxon>Agaricineae</taxon>
        <taxon>Strophariaceae</taxon>
        <taxon>Agrocybe</taxon>
    </lineage>
</organism>
<feature type="region of interest" description="Disordered" evidence="2">
    <location>
        <begin position="477"/>
        <end position="504"/>
    </location>
</feature>
<sequence length="617" mass="66060">MSPLPSRDSLEAMKRTDIQRICKERGIRANMKTDALIDMLLGIQPAPTPTPTPAPAKTPTPAPMSQPVRRSVSTRAASKAGPSRISSMIVHDIPEEDEEEDIPPPPEPPIIVPTRTRKAKELQTRLGVGKPIIAGGRGPRAVTRSSGSSRGKREKLSKSIKPMESTIEEEPENTSTIVSKVASPSHVPQKSPSLPPIPNDAPGLDVRKLVEEATRSFQEQINALKAELTQMNAMRAEIDELRAQIGGVRKDYQDAMPDADILHETASEVEVLRGEIKQLKMDLAANKPPARPSTPKGKSSQTIGLGFPSSQNVAQSSISLQPDKGPNAGPGLSENVLGKRARDSRETSVEQEGVGDGEGRDGQTNKEDRPIKKKAKLTGGDATARQADDQEQGTSTRPTPAFTVFQGAEEPLDYTDPPPPTEHLPDFFHVDSTPPDPTSANYGSTKPTLPSANGAENQPQAFGFSYLPISSTPNGMYMPTFPYPEPPQSPSPAGPSTGPFLGRHFDERTDIFKPFGLPSPLKSGRHYGSLQDDRGGFVNPAALLQTGSSGKLTSNEVAAGLGLVNVRTTSSTDPGPVDPPPPTTKRTMYGTELDGDTRFGDFGVEGVASGFWTNRKL</sequence>
<dbReference type="Proteomes" id="UP000521872">
    <property type="component" value="Unassembled WGS sequence"/>
</dbReference>
<feature type="coiled-coil region" evidence="1">
    <location>
        <begin position="207"/>
        <end position="282"/>
    </location>
</feature>
<evidence type="ECO:0000313" key="3">
    <source>
        <dbReference type="EMBL" id="KAF4623587.1"/>
    </source>
</evidence>
<feature type="region of interest" description="Disordered" evidence="2">
    <location>
        <begin position="565"/>
        <end position="591"/>
    </location>
</feature>
<feature type="compositionally biased region" description="Pro residues" evidence="2">
    <location>
        <begin position="481"/>
        <end position="493"/>
    </location>
</feature>
<keyword evidence="1" id="KW-0175">Coiled coil</keyword>
<accession>A0A8H4R8G0</accession>
<reference evidence="3 4" key="1">
    <citation type="submission" date="2019-12" db="EMBL/GenBank/DDBJ databases">
        <authorList>
            <person name="Floudas D."/>
            <person name="Bentzer J."/>
            <person name="Ahren D."/>
            <person name="Johansson T."/>
            <person name="Persson P."/>
            <person name="Tunlid A."/>
        </authorList>
    </citation>
    <scope>NUCLEOTIDE SEQUENCE [LARGE SCALE GENOMIC DNA]</scope>
    <source>
        <strain evidence="3 4">CBS 102.39</strain>
    </source>
</reference>
<name>A0A8H4R8G0_9AGAR</name>
<evidence type="ECO:0000256" key="1">
    <source>
        <dbReference type="SAM" id="Coils"/>
    </source>
</evidence>
<gene>
    <name evidence="3" type="ORF">D9613_001922</name>
</gene>
<feature type="compositionally biased region" description="Polar residues" evidence="2">
    <location>
        <begin position="296"/>
        <end position="320"/>
    </location>
</feature>
<dbReference type="AlphaFoldDB" id="A0A8H4R8G0"/>
<comment type="caution">
    <text evidence="3">The sequence shown here is derived from an EMBL/GenBank/DDBJ whole genome shotgun (WGS) entry which is preliminary data.</text>
</comment>
<dbReference type="EMBL" id="JAACJL010000001">
    <property type="protein sequence ID" value="KAF4623587.1"/>
    <property type="molecule type" value="Genomic_DNA"/>
</dbReference>
<keyword evidence="4" id="KW-1185">Reference proteome</keyword>
<feature type="region of interest" description="Disordered" evidence="2">
    <location>
        <begin position="43"/>
        <end position="83"/>
    </location>
</feature>
<feature type="compositionally biased region" description="Basic and acidic residues" evidence="2">
    <location>
        <begin position="357"/>
        <end position="370"/>
    </location>
</feature>